<evidence type="ECO:0000313" key="3">
    <source>
        <dbReference type="Proteomes" id="UP000180246"/>
    </source>
</evidence>
<sequence>MATNKGTRTAMRGTASYAAGAYLHKHGPMSQHALLAVVDMGHKTGHQEDTLQRAISSGWLLEQIDGKINISPFARAHYDRLEGEKARPVGQIAALRQPADVFARPPLSKKYIPNPRGTRQDIPAWSRRTGQSFHTKA</sequence>
<name>A0A1S2N4Y7_9BURK</name>
<evidence type="ECO:0000256" key="1">
    <source>
        <dbReference type="SAM" id="MobiDB-lite"/>
    </source>
</evidence>
<evidence type="ECO:0000313" key="2">
    <source>
        <dbReference type="EMBL" id="OIJ40148.1"/>
    </source>
</evidence>
<accession>A0A1S2N4Y7</accession>
<proteinExistence type="predicted"/>
<reference evidence="2 3" key="1">
    <citation type="submission" date="2014-10" db="EMBL/GenBank/DDBJ databases">
        <authorList>
            <person name="Seo M.-J."/>
            <person name="Seok Y.J."/>
            <person name="Cha I.-T."/>
        </authorList>
    </citation>
    <scope>NUCLEOTIDE SEQUENCE [LARGE SCALE GENOMIC DNA]</scope>
    <source>
        <strain evidence="2 3">NEU</strain>
    </source>
</reference>
<feature type="region of interest" description="Disordered" evidence="1">
    <location>
        <begin position="105"/>
        <end position="137"/>
    </location>
</feature>
<dbReference type="EMBL" id="JRYB01000001">
    <property type="protein sequence ID" value="OIJ40148.1"/>
    <property type="molecule type" value="Genomic_DNA"/>
</dbReference>
<protein>
    <submittedName>
        <fullName evidence="2">Uncharacterized protein</fullName>
    </submittedName>
</protein>
<dbReference type="RefSeq" id="WP_143054620.1">
    <property type="nucleotide sequence ID" value="NZ_JRYB01000001.1"/>
</dbReference>
<dbReference type="Proteomes" id="UP000180246">
    <property type="component" value="Unassembled WGS sequence"/>
</dbReference>
<comment type="caution">
    <text evidence="2">The sequence shown here is derived from an EMBL/GenBank/DDBJ whole genome shotgun (WGS) entry which is preliminary data.</text>
</comment>
<feature type="compositionally biased region" description="Polar residues" evidence="1">
    <location>
        <begin position="128"/>
        <end position="137"/>
    </location>
</feature>
<gene>
    <name evidence="2" type="ORF">LO55_5049</name>
</gene>
<organism evidence="2 3">
    <name type="scientific">Massilia timonae</name>
    <dbReference type="NCBI Taxonomy" id="47229"/>
    <lineage>
        <taxon>Bacteria</taxon>
        <taxon>Pseudomonadati</taxon>
        <taxon>Pseudomonadota</taxon>
        <taxon>Betaproteobacteria</taxon>
        <taxon>Burkholderiales</taxon>
        <taxon>Oxalobacteraceae</taxon>
        <taxon>Telluria group</taxon>
        <taxon>Massilia</taxon>
    </lineage>
</organism>
<dbReference type="AlphaFoldDB" id="A0A1S2N4Y7"/>